<sequence>MHRRHFLRHSIAASLTAASASCAAERTSDPKPVHDLRPPVERAPGEPRAISRSLKIGMVSEGGTILEKFQLLADIGFEGVELDSPSDLDLSEVLEAMDATGLQVPGVVDSVHWYDTLGDPDPEVRARGRAGLETALRDAHRVGASTVLLVPAVVNQGISYRDAYTRSQEEIRRVLPLAEELEVTIAFENVWNNFLLSPLEAARYVDEFESTRVGWYLDVGNLVLFGWPEHWIEALGPRIAKLDIKDYSRKRCDNEGRWKGFGVKIGEGDAGWERVMAAIDRVGYTGWASAEVGGGGRDRLAEIFERMTAAVQA</sequence>
<protein>
    <submittedName>
        <fullName evidence="4">L-ribulose-5-phosphate 3-epimerase UlaE</fullName>
        <ecNumber evidence="4">5.1.3.22</ecNumber>
    </submittedName>
</protein>
<organism evidence="4 5">
    <name type="scientific">Rohdeia mirabilis</name>
    <dbReference type="NCBI Taxonomy" id="2528008"/>
    <lineage>
        <taxon>Bacteria</taxon>
        <taxon>Pseudomonadati</taxon>
        <taxon>Planctomycetota</taxon>
        <taxon>Planctomycetia</taxon>
        <taxon>Planctomycetia incertae sedis</taxon>
        <taxon>Rohdeia</taxon>
    </lineage>
</organism>
<dbReference type="PROSITE" id="PS51257">
    <property type="entry name" value="PROKAR_LIPOPROTEIN"/>
    <property type="match status" value="1"/>
</dbReference>
<dbReference type="Pfam" id="PF01261">
    <property type="entry name" value="AP_endonuc_2"/>
    <property type="match status" value="1"/>
</dbReference>
<dbReference type="InterPro" id="IPR013022">
    <property type="entry name" value="Xyl_isomerase-like_TIM-brl"/>
</dbReference>
<feature type="domain" description="Xylose isomerase-like TIM barrel" evidence="3">
    <location>
        <begin position="69"/>
        <end position="294"/>
    </location>
</feature>
<dbReference type="InterPro" id="IPR050417">
    <property type="entry name" value="Sugar_Epim/Isomerase"/>
</dbReference>
<dbReference type="PANTHER" id="PTHR43489:SF7">
    <property type="entry name" value="3-DEHYDRO-D-GULOSIDE 4-EPIMERASE-RELATED"/>
    <property type="match status" value="1"/>
</dbReference>
<accession>A0A518CWF9</accession>
<keyword evidence="5" id="KW-1185">Reference proteome</keyword>
<dbReference type="Gene3D" id="3.20.20.150">
    <property type="entry name" value="Divalent-metal-dependent TIM barrel enzymes"/>
    <property type="match status" value="1"/>
</dbReference>
<reference evidence="4 5" key="1">
    <citation type="submission" date="2019-02" db="EMBL/GenBank/DDBJ databases">
        <title>Deep-cultivation of Planctomycetes and their phenomic and genomic characterization uncovers novel biology.</title>
        <authorList>
            <person name="Wiegand S."/>
            <person name="Jogler M."/>
            <person name="Boedeker C."/>
            <person name="Pinto D."/>
            <person name="Vollmers J."/>
            <person name="Rivas-Marin E."/>
            <person name="Kohn T."/>
            <person name="Peeters S.H."/>
            <person name="Heuer A."/>
            <person name="Rast P."/>
            <person name="Oberbeckmann S."/>
            <person name="Bunk B."/>
            <person name="Jeske O."/>
            <person name="Meyerdierks A."/>
            <person name="Storesund J.E."/>
            <person name="Kallscheuer N."/>
            <person name="Luecker S."/>
            <person name="Lage O.M."/>
            <person name="Pohl T."/>
            <person name="Merkel B.J."/>
            <person name="Hornburger P."/>
            <person name="Mueller R.-W."/>
            <person name="Bruemmer F."/>
            <person name="Labrenz M."/>
            <person name="Spormann A.M."/>
            <person name="Op den Camp H."/>
            <person name="Overmann J."/>
            <person name="Amann R."/>
            <person name="Jetten M.S.M."/>
            <person name="Mascher T."/>
            <person name="Medema M.H."/>
            <person name="Devos D.P."/>
            <person name="Kaster A.-K."/>
            <person name="Ovreas L."/>
            <person name="Rohde M."/>
            <person name="Galperin M.Y."/>
            <person name="Jogler C."/>
        </authorList>
    </citation>
    <scope>NUCLEOTIDE SEQUENCE [LARGE SCALE GENOMIC DNA]</scope>
    <source>
        <strain evidence="4 5">Pla163</strain>
    </source>
</reference>
<dbReference type="EMBL" id="CP036290">
    <property type="protein sequence ID" value="QDU83567.1"/>
    <property type="molecule type" value="Genomic_DNA"/>
</dbReference>
<dbReference type="GO" id="GO:0034015">
    <property type="term" value="F:L-ribulose-5-phosphate 3-epimerase activity"/>
    <property type="evidence" value="ECO:0007669"/>
    <property type="project" value="UniProtKB-EC"/>
</dbReference>
<keyword evidence="1 4" id="KW-0413">Isomerase</keyword>
<feature type="region of interest" description="Disordered" evidence="2">
    <location>
        <begin position="25"/>
        <end position="48"/>
    </location>
</feature>
<evidence type="ECO:0000256" key="1">
    <source>
        <dbReference type="ARBA" id="ARBA00023235"/>
    </source>
</evidence>
<dbReference type="Proteomes" id="UP000319342">
    <property type="component" value="Chromosome"/>
</dbReference>
<dbReference type="OrthoDB" id="9782669at2"/>
<feature type="compositionally biased region" description="Basic and acidic residues" evidence="2">
    <location>
        <begin position="26"/>
        <end position="45"/>
    </location>
</feature>
<dbReference type="InterPro" id="IPR036237">
    <property type="entry name" value="Xyl_isomerase-like_sf"/>
</dbReference>
<dbReference type="AlphaFoldDB" id="A0A518CWF9"/>
<dbReference type="RefSeq" id="WP_145183492.1">
    <property type="nucleotide sequence ID" value="NZ_CP036290.1"/>
</dbReference>
<evidence type="ECO:0000313" key="5">
    <source>
        <dbReference type="Proteomes" id="UP000319342"/>
    </source>
</evidence>
<dbReference type="PANTHER" id="PTHR43489">
    <property type="entry name" value="ISOMERASE"/>
    <property type="match status" value="1"/>
</dbReference>
<proteinExistence type="predicted"/>
<dbReference type="SUPFAM" id="SSF51658">
    <property type="entry name" value="Xylose isomerase-like"/>
    <property type="match status" value="1"/>
</dbReference>
<evidence type="ECO:0000313" key="4">
    <source>
        <dbReference type="EMBL" id="QDU83567.1"/>
    </source>
</evidence>
<evidence type="ECO:0000256" key="2">
    <source>
        <dbReference type="SAM" id="MobiDB-lite"/>
    </source>
</evidence>
<gene>
    <name evidence="4" type="primary">ulaE</name>
    <name evidence="4" type="ORF">Pla163_06660</name>
</gene>
<evidence type="ECO:0000259" key="3">
    <source>
        <dbReference type="Pfam" id="PF01261"/>
    </source>
</evidence>
<dbReference type="EC" id="5.1.3.22" evidence="4"/>
<name>A0A518CWF9_9BACT</name>